<protein>
    <submittedName>
        <fullName evidence="1">Uncharacterized protein</fullName>
    </submittedName>
</protein>
<reference evidence="1 2" key="1">
    <citation type="journal article" date="2002" name="Nature">
        <title>Genome sequence and comparative analysis of the model rodent malaria parasite Plasmodium yoelii yoelii.</title>
        <authorList>
            <person name="Carlton J.M."/>
            <person name="Angiuoli S.V."/>
            <person name="Suh B.B."/>
            <person name="Kooij T.W."/>
            <person name="Pertea M."/>
            <person name="Silva J.C."/>
            <person name="Ermolaeva M.D."/>
            <person name="Allen J.E."/>
            <person name="Selengut J.D."/>
            <person name="Koo H.L."/>
            <person name="Peterson J.D."/>
            <person name="Pop M."/>
            <person name="Kosack D.S."/>
            <person name="Shumway M.F."/>
            <person name="Bidwell S.L."/>
            <person name="Shallom S.J."/>
            <person name="van Aken S.E."/>
            <person name="Riedmuller S.B."/>
            <person name="Feldblyum T.V."/>
            <person name="Cho J.K."/>
            <person name="Quackenbush J."/>
            <person name="Sedegah M."/>
            <person name="Shoaibi A."/>
            <person name="Cummings L.M."/>
            <person name="Florens L."/>
            <person name="Yates J.R."/>
            <person name="Raine J.D."/>
            <person name="Sinden R.E."/>
            <person name="Harris M.A."/>
            <person name="Cunningham D.A."/>
            <person name="Preiser P.R."/>
            <person name="Bergman L.W."/>
            <person name="Vaidya A.B."/>
            <person name="van Lin L.H."/>
            <person name="Janse C.J."/>
            <person name="Waters A.P."/>
            <person name="Smith H.O."/>
            <person name="White O.R."/>
            <person name="Salzberg S.L."/>
            <person name="Venter J.C."/>
            <person name="Fraser C.M."/>
            <person name="Hoffman S.L."/>
            <person name="Gardner M.J."/>
            <person name="Carucci D.J."/>
        </authorList>
    </citation>
    <scope>NUCLEOTIDE SEQUENCE [LARGE SCALE GENOMIC DNA]</scope>
    <source>
        <strain evidence="1 2">17XNL</strain>
    </source>
</reference>
<gene>
    <name evidence="1" type="ORF">PY00893</name>
</gene>
<feature type="non-terminal residue" evidence="1">
    <location>
        <position position="1"/>
    </location>
</feature>
<evidence type="ECO:0000313" key="1">
    <source>
        <dbReference type="EMBL" id="EAA19177.1"/>
    </source>
</evidence>
<dbReference type="InParanoid" id="Q7RR44"/>
<proteinExistence type="predicted"/>
<dbReference type="EMBL" id="AABL01000240">
    <property type="protein sequence ID" value="EAA19177.1"/>
    <property type="molecule type" value="Genomic_DNA"/>
</dbReference>
<keyword evidence="2" id="KW-1185">Reference proteome</keyword>
<comment type="caution">
    <text evidence="1">The sequence shown here is derived from an EMBL/GenBank/DDBJ whole genome shotgun (WGS) entry which is preliminary data.</text>
</comment>
<name>Q7RR44_PLAYO</name>
<dbReference type="PaxDb" id="73239-Q7RR44"/>
<organism evidence="1 2">
    <name type="scientific">Plasmodium yoelii yoelii</name>
    <dbReference type="NCBI Taxonomy" id="73239"/>
    <lineage>
        <taxon>Eukaryota</taxon>
        <taxon>Sar</taxon>
        <taxon>Alveolata</taxon>
        <taxon>Apicomplexa</taxon>
        <taxon>Aconoidasida</taxon>
        <taxon>Haemosporida</taxon>
        <taxon>Plasmodiidae</taxon>
        <taxon>Plasmodium</taxon>
        <taxon>Plasmodium (Vinckeia)</taxon>
    </lineage>
</organism>
<dbReference type="Proteomes" id="UP000008553">
    <property type="component" value="Unassembled WGS sequence"/>
</dbReference>
<sequence length="34" mass="3930">IEFNCSQERCNTITALVFIGREKKKKGKLFSIIN</sequence>
<dbReference type="AlphaFoldDB" id="Q7RR44"/>
<evidence type="ECO:0000313" key="2">
    <source>
        <dbReference type="Proteomes" id="UP000008553"/>
    </source>
</evidence>
<accession>Q7RR44</accession>